<reference evidence="1 2" key="1">
    <citation type="submission" date="2018-10" db="EMBL/GenBank/DDBJ databases">
        <title>Genomic Encyclopedia of Archaeal and Bacterial Type Strains, Phase II (KMG-II): from individual species to whole genera.</title>
        <authorList>
            <person name="Goeker M."/>
        </authorList>
    </citation>
    <scope>NUCLEOTIDE SEQUENCE [LARGE SCALE GENOMIC DNA]</scope>
    <source>
        <strain evidence="1 2">NSB1</strain>
    </source>
</reference>
<name>A0A495VSJ9_9BACT</name>
<dbReference type="RefSeq" id="WP_022600833.1">
    <property type="nucleotide sequence ID" value="NZ_KI440787.1"/>
</dbReference>
<keyword evidence="2" id="KW-1185">Reference proteome</keyword>
<dbReference type="GeneID" id="92929398"/>
<comment type="caution">
    <text evidence="1">The sequence shown here is derived from an EMBL/GenBank/DDBJ whole genome shotgun (WGS) entry which is preliminary data.</text>
</comment>
<dbReference type="AlphaFoldDB" id="A0A495VSJ9"/>
<organism evidence="1 2">
    <name type="scientific">Coprobacter fastidiosus NSB1 = JCM 33896</name>
    <dbReference type="NCBI Taxonomy" id="1349822"/>
    <lineage>
        <taxon>Bacteria</taxon>
        <taxon>Pseudomonadati</taxon>
        <taxon>Bacteroidota</taxon>
        <taxon>Bacteroidia</taxon>
        <taxon>Bacteroidales</taxon>
        <taxon>Barnesiellaceae</taxon>
        <taxon>Coprobacter</taxon>
    </lineage>
</organism>
<gene>
    <name evidence="1" type="ORF">BC742_1727</name>
</gene>
<proteinExistence type="predicted"/>
<evidence type="ECO:0000313" key="1">
    <source>
        <dbReference type="EMBL" id="RKT51453.1"/>
    </source>
</evidence>
<sequence>MKKLYLIISCTLFFIVELAAQITGLFTYEGGYFVKDGNNWAEYRPQSKDGVWASYMKYDEDENYYYINNSKCSLCVPKKKHNKFYISKNGEWEVIYYTKEIYSYFKANGRQIYCYEGGYFVKDGNNWAEYRPQSEDGVWASYMKYDEDENYYYINNSKCSLCVPKKKHNKFYISKNGEWKVIYNTTDIYDVASEYDYMLYFKYYKVADAEGKLQEVNEPASISLSRKGKMRLCCGNKSYDGKFSELAVTTLRNSDTELGFKLIVDENNYIQFIGDWCMVNVESICPFMDFMDCTNKDLIEIIKNKIKDKSFFVD</sequence>
<dbReference type="Proteomes" id="UP000269493">
    <property type="component" value="Unassembled WGS sequence"/>
</dbReference>
<evidence type="ECO:0000313" key="2">
    <source>
        <dbReference type="Proteomes" id="UP000269493"/>
    </source>
</evidence>
<protein>
    <submittedName>
        <fullName evidence="1">Uncharacterized protein</fullName>
    </submittedName>
</protein>
<dbReference type="EMBL" id="RBXN01000005">
    <property type="protein sequence ID" value="RKT51453.1"/>
    <property type="molecule type" value="Genomic_DNA"/>
</dbReference>
<accession>A0A495VSJ9</accession>